<dbReference type="Gene3D" id="1.10.150.20">
    <property type="entry name" value="5' to 3' exonuclease, C-terminal subdomain"/>
    <property type="match status" value="1"/>
</dbReference>
<dbReference type="AlphaFoldDB" id="X0XHT4"/>
<evidence type="ECO:0000256" key="1">
    <source>
        <dbReference type="ARBA" id="ARBA00022705"/>
    </source>
</evidence>
<feature type="non-terminal residue" evidence="4">
    <location>
        <position position="240"/>
    </location>
</feature>
<sequence length="240" mass="27771">SLLRKNKKVRQFEQDQGAPFNPNSTPHKRKLLFEPEYLGLPILGRSKKTQEPNTGAEVLERLKRKSKVVDNLIAFNRLGSLHKNYIKPMPLWVATVDGRAHTNYTQHVVVTGRLSSTFPNLMNIPRGDKVSEYGGLDIKRVFGSRWQDGLMLRYDYNQQELRLLSWACDERNMKAAFQRGEDIHDFTTANLGNVNMDEVSDTVWKEKRTRYKRISFGIVYGITDRGLSRDLRCSIKKARE</sequence>
<dbReference type="Gene3D" id="1.20.1060.10">
    <property type="entry name" value="Taq DNA Polymerase, Chain T, domain 4"/>
    <property type="match status" value="1"/>
</dbReference>
<dbReference type="GO" id="GO:0003887">
    <property type="term" value="F:DNA-directed DNA polymerase activity"/>
    <property type="evidence" value="ECO:0007669"/>
    <property type="project" value="InterPro"/>
</dbReference>
<dbReference type="PANTHER" id="PTHR10133:SF27">
    <property type="entry name" value="DNA POLYMERASE NU"/>
    <property type="match status" value="1"/>
</dbReference>
<feature type="domain" description="DNA-directed DNA polymerase family A palm" evidence="3">
    <location>
        <begin position="11"/>
        <end position="240"/>
    </location>
</feature>
<keyword evidence="1" id="KW-0235">DNA replication</keyword>
<dbReference type="GO" id="GO:0006302">
    <property type="term" value="P:double-strand break repair"/>
    <property type="evidence" value="ECO:0007669"/>
    <property type="project" value="TreeGrafter"/>
</dbReference>
<feature type="region of interest" description="Disordered" evidence="2">
    <location>
        <begin position="1"/>
        <end position="28"/>
    </location>
</feature>
<proteinExistence type="predicted"/>
<dbReference type="Pfam" id="PF00476">
    <property type="entry name" value="DNA_pol_A"/>
    <property type="match status" value="1"/>
</dbReference>
<protein>
    <recommendedName>
        <fullName evidence="3">DNA-directed DNA polymerase family A palm domain-containing protein</fullName>
    </recommendedName>
</protein>
<dbReference type="GO" id="GO:0003677">
    <property type="term" value="F:DNA binding"/>
    <property type="evidence" value="ECO:0007669"/>
    <property type="project" value="InterPro"/>
</dbReference>
<evidence type="ECO:0000259" key="3">
    <source>
        <dbReference type="Pfam" id="PF00476"/>
    </source>
</evidence>
<evidence type="ECO:0000256" key="2">
    <source>
        <dbReference type="SAM" id="MobiDB-lite"/>
    </source>
</evidence>
<accession>X0XHT4</accession>
<name>X0XHT4_9ZZZZ</name>
<dbReference type="InterPro" id="IPR001098">
    <property type="entry name" value="DNA-dir_DNA_pol_A_palm_dom"/>
</dbReference>
<feature type="non-terminal residue" evidence="4">
    <location>
        <position position="1"/>
    </location>
</feature>
<dbReference type="InterPro" id="IPR043502">
    <property type="entry name" value="DNA/RNA_pol_sf"/>
</dbReference>
<dbReference type="SUPFAM" id="SSF56672">
    <property type="entry name" value="DNA/RNA polymerases"/>
    <property type="match status" value="1"/>
</dbReference>
<dbReference type="PRINTS" id="PR00868">
    <property type="entry name" value="DNAPOLI"/>
</dbReference>
<reference evidence="4" key="1">
    <citation type="journal article" date="2014" name="Front. Microbiol.">
        <title>High frequency of phylogenetically diverse reductive dehalogenase-homologous genes in deep subseafloor sedimentary metagenomes.</title>
        <authorList>
            <person name="Kawai M."/>
            <person name="Futagami T."/>
            <person name="Toyoda A."/>
            <person name="Takaki Y."/>
            <person name="Nishi S."/>
            <person name="Hori S."/>
            <person name="Arai W."/>
            <person name="Tsubouchi T."/>
            <person name="Morono Y."/>
            <person name="Uchiyama I."/>
            <person name="Ito T."/>
            <person name="Fujiyama A."/>
            <person name="Inagaki F."/>
            <person name="Takami H."/>
        </authorList>
    </citation>
    <scope>NUCLEOTIDE SEQUENCE</scope>
    <source>
        <strain evidence="4">Expedition CK06-06</strain>
    </source>
</reference>
<dbReference type="EMBL" id="BARS01049743">
    <property type="protein sequence ID" value="GAG36223.1"/>
    <property type="molecule type" value="Genomic_DNA"/>
</dbReference>
<dbReference type="PANTHER" id="PTHR10133">
    <property type="entry name" value="DNA POLYMERASE I"/>
    <property type="match status" value="1"/>
</dbReference>
<gene>
    <name evidence="4" type="ORF">S01H1_74352</name>
</gene>
<comment type="caution">
    <text evidence="4">The sequence shown here is derived from an EMBL/GenBank/DDBJ whole genome shotgun (WGS) entry which is preliminary data.</text>
</comment>
<dbReference type="InterPro" id="IPR002298">
    <property type="entry name" value="DNA_polymerase_A"/>
</dbReference>
<evidence type="ECO:0000313" key="4">
    <source>
        <dbReference type="EMBL" id="GAG36223.1"/>
    </source>
</evidence>
<dbReference type="Gene3D" id="3.30.70.370">
    <property type="match status" value="1"/>
</dbReference>
<organism evidence="4">
    <name type="scientific">marine sediment metagenome</name>
    <dbReference type="NCBI Taxonomy" id="412755"/>
    <lineage>
        <taxon>unclassified sequences</taxon>
        <taxon>metagenomes</taxon>
        <taxon>ecological metagenomes</taxon>
    </lineage>
</organism>
<dbReference type="GO" id="GO:0006261">
    <property type="term" value="P:DNA-templated DNA replication"/>
    <property type="evidence" value="ECO:0007669"/>
    <property type="project" value="InterPro"/>
</dbReference>